<dbReference type="AlphaFoldDB" id="A0A1R2BG53"/>
<keyword evidence="1" id="KW-1133">Transmembrane helix</keyword>
<dbReference type="GO" id="GO:0046856">
    <property type="term" value="P:phosphatidylinositol dephosphorylation"/>
    <property type="evidence" value="ECO:0007669"/>
    <property type="project" value="InterPro"/>
</dbReference>
<dbReference type="Gene3D" id="2.30.29.110">
    <property type="match status" value="1"/>
</dbReference>
<dbReference type="PANTHER" id="PTHR11200">
    <property type="entry name" value="INOSITOL 5-PHOSPHATASE"/>
    <property type="match status" value="1"/>
</dbReference>
<dbReference type="InterPro" id="IPR046985">
    <property type="entry name" value="IP5"/>
</dbReference>
<evidence type="ECO:0000313" key="4">
    <source>
        <dbReference type="Proteomes" id="UP000187209"/>
    </source>
</evidence>
<dbReference type="Pfam" id="PF22669">
    <property type="entry name" value="Exo_endo_phos2"/>
    <property type="match status" value="1"/>
</dbReference>
<sequence>MKKIISSRLQKTESIDFCALVSARVNQQWRDCYITLVLSNENNSQSELSLFLFRPSRMYIINGKIELLTVMPVLHELTLTLSNNGFLFQWRDFTETQFEIMTKDISIYQKLLYSINQATTYQRESFKQGSPTHQWIWHYQDSIHPKLKDHQTNDPIFSKRKSIKFQPEHFGTDIMITYIKEQLRKRESDFINIEDISMFIGVWNCAGTGPEESLFPWFDTQNPPDLIVICLQEMCLLNARNILGDESRENQWRMYLYRQISEKYINVNYVIAFSQSLVGLFTLILVKSFLSENVYNIKSCNIKLGFKGFAGNKGAICTRFNYINSSICIVNCHLAAHKPKIDKRNKQVKDIFRDAAFSIGDRHFSIYEHEFVFFTGDLNYRIHILNDQEIRKAINSKNYQLLLHCDQLMSVQNNEKILSDFSEASITFPPTYKFKKTTSIYSDDREPSWCERILYRGPVNISNYNTCFDINQSDHKPILANVKLPIKTIRTHLKKRIKEEILLEITKIYEDSLKNPSPPS</sequence>
<dbReference type="GO" id="GO:0004439">
    <property type="term" value="F:phosphatidylinositol-4,5-bisphosphate 5-phosphatase activity"/>
    <property type="evidence" value="ECO:0007669"/>
    <property type="project" value="TreeGrafter"/>
</dbReference>
<gene>
    <name evidence="3" type="ORF">SteCoe_25068</name>
</gene>
<feature type="domain" description="Inositol polyphosphate-related phosphatase" evidence="2">
    <location>
        <begin position="194"/>
        <end position="490"/>
    </location>
</feature>
<keyword evidence="4" id="KW-1185">Reference proteome</keyword>
<reference evidence="3 4" key="1">
    <citation type="submission" date="2016-11" db="EMBL/GenBank/DDBJ databases">
        <title>The macronuclear genome of Stentor coeruleus: a giant cell with tiny introns.</title>
        <authorList>
            <person name="Slabodnick M."/>
            <person name="Ruby J.G."/>
            <person name="Reiff S.B."/>
            <person name="Swart E.C."/>
            <person name="Gosai S."/>
            <person name="Prabakaran S."/>
            <person name="Witkowska E."/>
            <person name="Larue G.E."/>
            <person name="Fisher S."/>
            <person name="Freeman R.M."/>
            <person name="Gunawardena J."/>
            <person name="Chu W."/>
            <person name="Stover N.A."/>
            <person name="Gregory B.D."/>
            <person name="Nowacki M."/>
            <person name="Derisi J."/>
            <person name="Roy S.W."/>
            <person name="Marshall W.F."/>
            <person name="Sood P."/>
        </authorList>
    </citation>
    <scope>NUCLEOTIDE SEQUENCE [LARGE SCALE GENOMIC DNA]</scope>
    <source>
        <strain evidence="3">WM001</strain>
    </source>
</reference>
<proteinExistence type="predicted"/>
<name>A0A1R2BG53_9CILI</name>
<dbReference type="InterPro" id="IPR036691">
    <property type="entry name" value="Endo/exonu/phosph_ase_sf"/>
</dbReference>
<dbReference type="SMART" id="SM00128">
    <property type="entry name" value="IPPc"/>
    <property type="match status" value="1"/>
</dbReference>
<organism evidence="3 4">
    <name type="scientific">Stentor coeruleus</name>
    <dbReference type="NCBI Taxonomy" id="5963"/>
    <lineage>
        <taxon>Eukaryota</taxon>
        <taxon>Sar</taxon>
        <taxon>Alveolata</taxon>
        <taxon>Ciliophora</taxon>
        <taxon>Postciliodesmatophora</taxon>
        <taxon>Heterotrichea</taxon>
        <taxon>Heterotrichida</taxon>
        <taxon>Stentoridae</taxon>
        <taxon>Stentor</taxon>
    </lineage>
</organism>
<accession>A0A1R2BG53</accession>
<dbReference type="Proteomes" id="UP000187209">
    <property type="component" value="Unassembled WGS sequence"/>
</dbReference>
<evidence type="ECO:0000313" key="3">
    <source>
        <dbReference type="EMBL" id="OMJ75731.1"/>
    </source>
</evidence>
<evidence type="ECO:0000259" key="2">
    <source>
        <dbReference type="SMART" id="SM00128"/>
    </source>
</evidence>
<dbReference type="InterPro" id="IPR000300">
    <property type="entry name" value="IPPc"/>
</dbReference>
<dbReference type="OrthoDB" id="312492at2759"/>
<comment type="caution">
    <text evidence="3">The sequence shown here is derived from an EMBL/GenBank/DDBJ whole genome shotgun (WGS) entry which is preliminary data.</text>
</comment>
<keyword evidence="1" id="KW-0472">Membrane</keyword>
<evidence type="ECO:0000256" key="1">
    <source>
        <dbReference type="SAM" id="Phobius"/>
    </source>
</evidence>
<dbReference type="EMBL" id="MPUH01000672">
    <property type="protein sequence ID" value="OMJ75731.1"/>
    <property type="molecule type" value="Genomic_DNA"/>
</dbReference>
<dbReference type="Gene3D" id="3.60.10.10">
    <property type="entry name" value="Endonuclease/exonuclease/phosphatase"/>
    <property type="match status" value="1"/>
</dbReference>
<dbReference type="SUPFAM" id="SSF56219">
    <property type="entry name" value="DNase I-like"/>
    <property type="match status" value="1"/>
</dbReference>
<feature type="transmembrane region" description="Helical" evidence="1">
    <location>
        <begin position="267"/>
        <end position="290"/>
    </location>
</feature>
<protein>
    <recommendedName>
        <fullName evidence="2">Inositol polyphosphate-related phosphatase domain-containing protein</fullName>
    </recommendedName>
</protein>
<dbReference type="PANTHER" id="PTHR11200:SF240">
    <property type="entry name" value="INOSITOL POLYPHOSPHATE 5-PHOSPHATASE C9G1.10C-RELATED"/>
    <property type="match status" value="1"/>
</dbReference>
<keyword evidence="1" id="KW-0812">Transmembrane</keyword>